<dbReference type="SUPFAM" id="SSF55920">
    <property type="entry name" value="Creatinase/aminopeptidase"/>
    <property type="match status" value="1"/>
</dbReference>
<dbReference type="InterPro" id="IPR000994">
    <property type="entry name" value="Pept_M24"/>
</dbReference>
<feature type="domain" description="Peptidase M24" evidence="8">
    <location>
        <begin position="11"/>
        <end position="240"/>
    </location>
</feature>
<organism evidence="9 10">
    <name type="scientific">Candidatus Avidehalobacter gallistercoris</name>
    <dbReference type="NCBI Taxonomy" id="2840694"/>
    <lineage>
        <taxon>Bacteria</taxon>
        <taxon>Bacillati</taxon>
        <taxon>Bacillota</taxon>
        <taxon>Clostridia</taxon>
        <taxon>Eubacteriales</taxon>
        <taxon>Peptococcaceae</taxon>
        <taxon>Peptococcaceae incertae sedis</taxon>
        <taxon>Candidatus Avidehalobacter</taxon>
    </lineage>
</organism>
<feature type="binding site" evidence="6">
    <location>
        <position position="104"/>
    </location>
    <ligand>
        <name>a divalent metal cation</name>
        <dbReference type="ChEBI" id="CHEBI:60240"/>
        <label>1</label>
    </ligand>
</feature>
<dbReference type="InterPro" id="IPR036005">
    <property type="entry name" value="Creatinase/aminopeptidase-like"/>
</dbReference>
<reference evidence="9" key="1">
    <citation type="submission" date="2020-10" db="EMBL/GenBank/DDBJ databases">
        <authorList>
            <person name="Gilroy R."/>
        </authorList>
    </citation>
    <scope>NUCLEOTIDE SEQUENCE</scope>
    <source>
        <strain evidence="9">2830</strain>
    </source>
</reference>
<dbReference type="NCBIfam" id="TIGR00500">
    <property type="entry name" value="met_pdase_I"/>
    <property type="match status" value="1"/>
</dbReference>
<dbReference type="CDD" id="cd01086">
    <property type="entry name" value="MetAP1"/>
    <property type="match status" value="1"/>
</dbReference>
<dbReference type="PANTHER" id="PTHR43330:SF13">
    <property type="entry name" value="METHIONINE AMINOPEPTIDASE 2"/>
    <property type="match status" value="1"/>
</dbReference>
<accession>A0A9D1HK49</accession>
<evidence type="ECO:0000256" key="5">
    <source>
        <dbReference type="ARBA" id="ARBA00022801"/>
    </source>
</evidence>
<dbReference type="PRINTS" id="PR00599">
    <property type="entry name" value="MAPEPTIDASE"/>
</dbReference>
<gene>
    <name evidence="6 9" type="primary">map</name>
    <name evidence="9" type="ORF">IAB00_04500</name>
</gene>
<feature type="binding site" evidence="6">
    <location>
        <position position="201"/>
    </location>
    <ligand>
        <name>a divalent metal cation</name>
        <dbReference type="ChEBI" id="CHEBI:60240"/>
        <label>2</label>
        <note>catalytic</note>
    </ligand>
</feature>
<dbReference type="GO" id="GO:0006508">
    <property type="term" value="P:proteolysis"/>
    <property type="evidence" value="ECO:0007669"/>
    <property type="project" value="UniProtKB-KW"/>
</dbReference>
<feature type="binding site" evidence="6">
    <location>
        <position position="174"/>
    </location>
    <ligand>
        <name>substrate</name>
    </ligand>
</feature>
<feature type="binding site" evidence="6">
    <location>
        <position position="93"/>
    </location>
    <ligand>
        <name>a divalent metal cation</name>
        <dbReference type="ChEBI" id="CHEBI:60240"/>
        <label>1</label>
    </ligand>
</feature>
<dbReference type="Proteomes" id="UP000824124">
    <property type="component" value="Unassembled WGS sequence"/>
</dbReference>
<keyword evidence="4 6" id="KW-0479">Metal-binding</keyword>
<comment type="subunit">
    <text evidence="6">Monomer.</text>
</comment>
<evidence type="ECO:0000256" key="4">
    <source>
        <dbReference type="ARBA" id="ARBA00022723"/>
    </source>
</evidence>
<feature type="binding site" evidence="6">
    <location>
        <position position="104"/>
    </location>
    <ligand>
        <name>a divalent metal cation</name>
        <dbReference type="ChEBI" id="CHEBI:60240"/>
        <label>2</label>
        <note>catalytic</note>
    </ligand>
</feature>
<evidence type="ECO:0000256" key="1">
    <source>
        <dbReference type="ARBA" id="ARBA00002521"/>
    </source>
</evidence>
<comment type="cofactor">
    <cofactor evidence="6">
        <name>Co(2+)</name>
        <dbReference type="ChEBI" id="CHEBI:48828"/>
    </cofactor>
    <cofactor evidence="6">
        <name>Zn(2+)</name>
        <dbReference type="ChEBI" id="CHEBI:29105"/>
    </cofactor>
    <cofactor evidence="6">
        <name>Mn(2+)</name>
        <dbReference type="ChEBI" id="CHEBI:29035"/>
    </cofactor>
    <cofactor evidence="6">
        <name>Fe(2+)</name>
        <dbReference type="ChEBI" id="CHEBI:29033"/>
    </cofactor>
    <text evidence="6">Binds 2 divalent metal cations per subunit. Has a high-affinity and a low affinity metal-binding site. The true nature of the physiological cofactor is under debate. The enzyme is active with cobalt, zinc, manganese or divalent iron ions. Most likely, methionine aminopeptidases function as mononuclear Fe(2+)-metalloproteases under physiological conditions, and the catalytically relevant metal-binding site has been assigned to the histidine-containing high-affinity site.</text>
</comment>
<feature type="binding site" evidence="6">
    <location>
        <position position="233"/>
    </location>
    <ligand>
        <name>a divalent metal cation</name>
        <dbReference type="ChEBI" id="CHEBI:60240"/>
        <label>2</label>
        <note>catalytic</note>
    </ligand>
</feature>
<feature type="binding site" evidence="6">
    <location>
        <position position="76"/>
    </location>
    <ligand>
        <name>substrate</name>
    </ligand>
</feature>
<evidence type="ECO:0000256" key="2">
    <source>
        <dbReference type="ARBA" id="ARBA00022438"/>
    </source>
</evidence>
<dbReference type="GO" id="GO:0004239">
    <property type="term" value="F:initiator methionyl aminopeptidase activity"/>
    <property type="evidence" value="ECO:0007669"/>
    <property type="project" value="UniProtKB-UniRule"/>
</dbReference>
<feature type="binding site" evidence="6">
    <location>
        <position position="233"/>
    </location>
    <ligand>
        <name>a divalent metal cation</name>
        <dbReference type="ChEBI" id="CHEBI:60240"/>
        <label>1</label>
    </ligand>
</feature>
<dbReference type="PANTHER" id="PTHR43330">
    <property type="entry name" value="METHIONINE AMINOPEPTIDASE"/>
    <property type="match status" value="1"/>
</dbReference>
<reference evidence="9" key="2">
    <citation type="journal article" date="2021" name="PeerJ">
        <title>Extensive microbial diversity within the chicken gut microbiome revealed by metagenomics and culture.</title>
        <authorList>
            <person name="Gilroy R."/>
            <person name="Ravi A."/>
            <person name="Getino M."/>
            <person name="Pursley I."/>
            <person name="Horton D.L."/>
            <person name="Alikhan N.F."/>
            <person name="Baker D."/>
            <person name="Gharbi K."/>
            <person name="Hall N."/>
            <person name="Watson M."/>
            <person name="Adriaenssens E.M."/>
            <person name="Foster-Nyarko E."/>
            <person name="Jarju S."/>
            <person name="Secka A."/>
            <person name="Antonio M."/>
            <person name="Oren A."/>
            <person name="Chaudhuri R.R."/>
            <person name="La Ragione R."/>
            <person name="Hildebrand F."/>
            <person name="Pallen M.J."/>
        </authorList>
    </citation>
    <scope>NUCLEOTIDE SEQUENCE</scope>
    <source>
        <strain evidence="9">2830</strain>
    </source>
</reference>
<feature type="binding site" evidence="6">
    <location>
        <position position="167"/>
    </location>
    <ligand>
        <name>a divalent metal cation</name>
        <dbReference type="ChEBI" id="CHEBI:60240"/>
        <label>2</label>
        <note>catalytic</note>
    </ligand>
</feature>
<protein>
    <recommendedName>
        <fullName evidence="6 7">Methionine aminopeptidase</fullName>
        <shortName evidence="6">MAP</shortName>
        <shortName evidence="6">MetAP</shortName>
        <ecNumber evidence="6 7">3.4.11.18</ecNumber>
    </recommendedName>
    <alternativeName>
        <fullName evidence="6">Peptidase M</fullName>
    </alternativeName>
</protein>
<keyword evidence="5 6" id="KW-0378">Hydrolase</keyword>
<dbReference type="InterPro" id="IPR001714">
    <property type="entry name" value="Pept_M24_MAP"/>
</dbReference>
<keyword evidence="3 6" id="KW-0645">Protease</keyword>
<dbReference type="EMBL" id="DVMH01000022">
    <property type="protein sequence ID" value="HIU10492.1"/>
    <property type="molecule type" value="Genomic_DNA"/>
</dbReference>
<evidence type="ECO:0000256" key="7">
    <source>
        <dbReference type="RuleBase" id="RU003653"/>
    </source>
</evidence>
<comment type="catalytic activity">
    <reaction evidence="6 7">
        <text>Release of N-terminal amino acids, preferentially methionine, from peptides and arylamides.</text>
        <dbReference type="EC" id="3.4.11.18"/>
    </reaction>
</comment>
<evidence type="ECO:0000313" key="9">
    <source>
        <dbReference type="EMBL" id="HIU10492.1"/>
    </source>
</evidence>
<evidence type="ECO:0000256" key="6">
    <source>
        <dbReference type="HAMAP-Rule" id="MF_01974"/>
    </source>
</evidence>
<comment type="similarity">
    <text evidence="6">Belongs to the peptidase M24A family. Methionine aminopeptidase type 1 subfamily.</text>
</comment>
<dbReference type="HAMAP" id="MF_01974">
    <property type="entry name" value="MetAP_1"/>
    <property type="match status" value="1"/>
</dbReference>
<evidence type="ECO:0000256" key="3">
    <source>
        <dbReference type="ARBA" id="ARBA00022670"/>
    </source>
</evidence>
<comment type="caution">
    <text evidence="9">The sequence shown here is derived from an EMBL/GenBank/DDBJ whole genome shotgun (WGS) entry which is preliminary data.</text>
</comment>
<evidence type="ECO:0000259" key="8">
    <source>
        <dbReference type="Pfam" id="PF00557"/>
    </source>
</evidence>
<name>A0A9D1HK49_9FIRM</name>
<evidence type="ECO:0000313" key="10">
    <source>
        <dbReference type="Proteomes" id="UP000824124"/>
    </source>
</evidence>
<comment type="function">
    <text evidence="1 6">Removes the N-terminal methionine from nascent proteins. The N-terminal methionine is often cleaved when the second residue in the primary sequence is small and uncharged (Met-Ala-, Cys, Gly, Pro, Ser, Thr, or Val). Requires deformylation of the N(alpha)-formylated initiator methionine before it can be hydrolyzed.</text>
</comment>
<proteinExistence type="inferred from homology"/>
<sequence>MIIETDEDLAKLQKIGRICALTLQEMLAAVRAGMTTKELDEMGGKILARYGATSAPMAVYDFPGYTCISINNEIAHGIPGDRVIKPGDMVNIDVSAELDGYFGDNGATMLVGSGDRMGQRLLKASKEALANAITAAVADRPLNHIGRAIENTAHRHGLKLIRNLCGHGVGHTLHDEPEMIDNYYDPRDKRRLAEGLVIAIEPFISEQENMVMQSKRDGWTLYTPHGTRAAQFEHTIVVTKKRPIILTQAD</sequence>
<dbReference type="InterPro" id="IPR002467">
    <property type="entry name" value="Pept_M24A_MAP1"/>
</dbReference>
<dbReference type="Gene3D" id="3.90.230.10">
    <property type="entry name" value="Creatinase/methionine aminopeptidase superfamily"/>
    <property type="match status" value="1"/>
</dbReference>
<dbReference type="GO" id="GO:0046872">
    <property type="term" value="F:metal ion binding"/>
    <property type="evidence" value="ECO:0007669"/>
    <property type="project" value="UniProtKB-UniRule"/>
</dbReference>
<keyword evidence="2 6" id="KW-0031">Aminopeptidase</keyword>
<dbReference type="AlphaFoldDB" id="A0A9D1HK49"/>
<dbReference type="GO" id="GO:0070006">
    <property type="term" value="F:metalloaminopeptidase activity"/>
    <property type="evidence" value="ECO:0007669"/>
    <property type="project" value="UniProtKB-UniRule"/>
</dbReference>
<dbReference type="Pfam" id="PF00557">
    <property type="entry name" value="Peptidase_M24"/>
    <property type="match status" value="1"/>
</dbReference>
<dbReference type="EC" id="3.4.11.18" evidence="6 7"/>